<reference evidence="8" key="1">
    <citation type="submission" date="2019-09" db="EMBL/GenBank/DDBJ databases">
        <title>In-depth cultivation of the pig gut microbiome towards novel bacterial diversity and tailored functional studies.</title>
        <authorList>
            <person name="Wylensek D."/>
            <person name="Hitch T.C.A."/>
            <person name="Clavel T."/>
        </authorList>
    </citation>
    <scope>NUCLEOTIDE SEQUENCE</scope>
    <source>
        <strain evidence="8">RF-744-FAT-WT-3</strain>
    </source>
</reference>
<feature type="transmembrane region" description="Helical" evidence="6">
    <location>
        <begin position="171"/>
        <end position="191"/>
    </location>
</feature>
<keyword evidence="2" id="KW-1003">Cell membrane</keyword>
<comment type="caution">
    <text evidence="8">The sequence shown here is derived from an EMBL/GenBank/DDBJ whole genome shotgun (WGS) entry which is preliminary data.</text>
</comment>
<evidence type="ECO:0000256" key="4">
    <source>
        <dbReference type="ARBA" id="ARBA00022989"/>
    </source>
</evidence>
<feature type="transmembrane region" description="Helical" evidence="6">
    <location>
        <begin position="212"/>
        <end position="233"/>
    </location>
</feature>
<evidence type="ECO:0000256" key="3">
    <source>
        <dbReference type="ARBA" id="ARBA00022692"/>
    </source>
</evidence>
<keyword evidence="4 6" id="KW-1133">Transmembrane helix</keyword>
<keyword evidence="3 6" id="KW-0812">Transmembrane</keyword>
<evidence type="ECO:0000256" key="2">
    <source>
        <dbReference type="ARBA" id="ARBA00022475"/>
    </source>
</evidence>
<evidence type="ECO:0000313" key="8">
    <source>
        <dbReference type="EMBL" id="MST68179.1"/>
    </source>
</evidence>
<accession>A0A6A8M7A9</accession>
<feature type="transmembrane region" description="Helical" evidence="6">
    <location>
        <begin position="64"/>
        <end position="82"/>
    </location>
</feature>
<dbReference type="PANTHER" id="PTHR33545">
    <property type="entry name" value="UPF0750 MEMBRANE PROTEIN YITT-RELATED"/>
    <property type="match status" value="1"/>
</dbReference>
<dbReference type="Gene3D" id="3.30.70.120">
    <property type="match status" value="1"/>
</dbReference>
<dbReference type="InterPro" id="IPR051461">
    <property type="entry name" value="UPF0750_membrane"/>
</dbReference>
<feature type="domain" description="DUF2179" evidence="7">
    <location>
        <begin position="283"/>
        <end position="337"/>
    </location>
</feature>
<gene>
    <name evidence="8" type="ORF">FYJ66_00955</name>
</gene>
<name>A0A6A8M7A9_9FIRM</name>
<evidence type="ECO:0000256" key="1">
    <source>
        <dbReference type="ARBA" id="ARBA00004651"/>
    </source>
</evidence>
<evidence type="ECO:0000256" key="5">
    <source>
        <dbReference type="ARBA" id="ARBA00023136"/>
    </source>
</evidence>
<dbReference type="Pfam" id="PF10035">
    <property type="entry name" value="DUF2179"/>
    <property type="match status" value="1"/>
</dbReference>
<dbReference type="CDD" id="cd16380">
    <property type="entry name" value="YitT_C"/>
    <property type="match status" value="1"/>
</dbReference>
<dbReference type="Pfam" id="PF02588">
    <property type="entry name" value="YitT_membrane"/>
    <property type="match status" value="1"/>
</dbReference>
<dbReference type="AlphaFoldDB" id="A0A6A8M7A9"/>
<dbReference type="GO" id="GO:0005886">
    <property type="term" value="C:plasma membrane"/>
    <property type="evidence" value="ECO:0007669"/>
    <property type="project" value="UniProtKB-SubCell"/>
</dbReference>
<sequence>MVLFFSPEANERPPYVVLSKRCFSPWLQPDLKHEGGGQYRLDFFERLRTIMSQILQNKRTTEKLLLTIFGNLIYAAGNNLAIMPLHLYSGGFTGIAQLIRTVFIHIIGLPVPKDFDIFGVIYFLINVPFFLYAYKIMGKKFCLTTLFSIGMASVCLSIIPIPVKPLIEDRMLAAFFGGLGSGVGAGMVLRAGSSQGGQDLLGVCLAKTHPNFKVGTVGIIISVCVYTFCLFMYDITTVLYSIVFAVVTGMAVNRVHVQNIKIQAMIFTKKSGLAHAIMTELRRGVTVWEGEGAYTNEDSHILVTVISKYEAHHLQEIVERIDPDAFVVLDESVTVLGNFQKRFTE</sequence>
<dbReference type="InterPro" id="IPR019264">
    <property type="entry name" value="DUF2179"/>
</dbReference>
<organism evidence="8">
    <name type="scientific">Baileyella intestinalis</name>
    <dbReference type="NCBI Taxonomy" id="2606709"/>
    <lineage>
        <taxon>Bacteria</taxon>
        <taxon>Bacillati</taxon>
        <taxon>Bacillota</taxon>
        <taxon>Clostridia</taxon>
        <taxon>Peptostreptococcales</taxon>
        <taxon>Anaerovoracaceae</taxon>
        <taxon>Baileyella</taxon>
    </lineage>
</organism>
<feature type="transmembrane region" description="Helical" evidence="6">
    <location>
        <begin position="117"/>
        <end position="134"/>
    </location>
</feature>
<evidence type="ECO:0000256" key="6">
    <source>
        <dbReference type="SAM" id="Phobius"/>
    </source>
</evidence>
<feature type="transmembrane region" description="Helical" evidence="6">
    <location>
        <begin position="239"/>
        <end position="257"/>
    </location>
</feature>
<protein>
    <submittedName>
        <fullName evidence="8">YitT family protein</fullName>
    </submittedName>
</protein>
<dbReference type="InterPro" id="IPR015867">
    <property type="entry name" value="N-reg_PII/ATP_PRibTrfase_C"/>
</dbReference>
<dbReference type="InterPro" id="IPR003740">
    <property type="entry name" value="YitT"/>
</dbReference>
<comment type="subcellular location">
    <subcellularLocation>
        <location evidence="1">Cell membrane</location>
        <topology evidence="1">Multi-pass membrane protein</topology>
    </subcellularLocation>
</comment>
<feature type="transmembrane region" description="Helical" evidence="6">
    <location>
        <begin position="141"/>
        <end position="159"/>
    </location>
</feature>
<evidence type="ECO:0000259" key="7">
    <source>
        <dbReference type="Pfam" id="PF10035"/>
    </source>
</evidence>
<proteinExistence type="predicted"/>
<dbReference type="PANTHER" id="PTHR33545:SF5">
    <property type="entry name" value="UPF0750 MEMBRANE PROTEIN YITT"/>
    <property type="match status" value="1"/>
</dbReference>
<dbReference type="EMBL" id="VUNB01000001">
    <property type="protein sequence ID" value="MST68179.1"/>
    <property type="molecule type" value="Genomic_DNA"/>
</dbReference>
<keyword evidence="5 6" id="KW-0472">Membrane</keyword>